<dbReference type="OrthoDB" id="7406133at2"/>
<proteinExistence type="predicted"/>
<feature type="transmembrane region" description="Helical" evidence="2">
    <location>
        <begin position="12"/>
        <end position="32"/>
    </location>
</feature>
<name>A0A4R3NM92_9HYPH</name>
<gene>
    <name evidence="3" type="ORF">EDC90_10218</name>
</gene>
<evidence type="ECO:0000256" key="2">
    <source>
        <dbReference type="SAM" id="Phobius"/>
    </source>
</evidence>
<keyword evidence="2" id="KW-0472">Membrane</keyword>
<evidence type="ECO:0000313" key="4">
    <source>
        <dbReference type="Proteomes" id="UP000295097"/>
    </source>
</evidence>
<keyword evidence="2" id="KW-0812">Transmembrane</keyword>
<evidence type="ECO:0000256" key="1">
    <source>
        <dbReference type="SAM" id="MobiDB-lite"/>
    </source>
</evidence>
<keyword evidence="4" id="KW-1185">Reference proteome</keyword>
<dbReference type="EMBL" id="SMAR01000021">
    <property type="protein sequence ID" value="TCT36408.1"/>
    <property type="molecule type" value="Genomic_DNA"/>
</dbReference>
<dbReference type="RefSeq" id="WP_132312434.1">
    <property type="nucleotide sequence ID" value="NZ_SMAR01000021.1"/>
</dbReference>
<keyword evidence="2" id="KW-1133">Transmembrane helix</keyword>
<evidence type="ECO:0000313" key="3">
    <source>
        <dbReference type="EMBL" id="TCT36408.1"/>
    </source>
</evidence>
<feature type="compositionally biased region" description="Basic and acidic residues" evidence="1">
    <location>
        <begin position="202"/>
        <end position="216"/>
    </location>
</feature>
<dbReference type="Proteomes" id="UP000295097">
    <property type="component" value="Unassembled WGS sequence"/>
</dbReference>
<protein>
    <submittedName>
        <fullName evidence="3">Uncharacterized protein</fullName>
    </submittedName>
</protein>
<comment type="caution">
    <text evidence="3">The sequence shown here is derived from an EMBL/GenBank/DDBJ whole genome shotgun (WGS) entry which is preliminary data.</text>
</comment>
<sequence>MWNWFSENATALNALASIFTLLIWAIYLQILVGSYREGHRAKILINRGAGPTLNGRCLIANMSAKAIYIDAVLLDFWLEQDGQNQHHSYSLSNLSFERYEARDPRSKWFQGPLDAGEHIDIGSFHALVETMSPDGFDSYDKLQSIKITVAATYASEDRPVAAERVFDVFQNGSEQLLSPRSYSAHQIRSRRGRRRIISAMRSLHDSERPNTEKDTGAVKPFT</sequence>
<organism evidence="3 4">
    <name type="scientific">Martelella mediterranea</name>
    <dbReference type="NCBI Taxonomy" id="293089"/>
    <lineage>
        <taxon>Bacteria</taxon>
        <taxon>Pseudomonadati</taxon>
        <taxon>Pseudomonadota</taxon>
        <taxon>Alphaproteobacteria</taxon>
        <taxon>Hyphomicrobiales</taxon>
        <taxon>Aurantimonadaceae</taxon>
        <taxon>Martelella</taxon>
    </lineage>
</organism>
<dbReference type="AlphaFoldDB" id="A0A4R3NM92"/>
<reference evidence="3 4" key="1">
    <citation type="submission" date="2019-03" db="EMBL/GenBank/DDBJ databases">
        <title>Freshwater and sediment microbial communities from various areas in North America, analyzing microbe dynamics in response to fracking.</title>
        <authorList>
            <person name="Lamendella R."/>
        </authorList>
    </citation>
    <scope>NUCLEOTIDE SEQUENCE [LARGE SCALE GENOMIC DNA]</scope>
    <source>
        <strain evidence="3 4">175.2</strain>
    </source>
</reference>
<accession>A0A4R3NM92</accession>
<feature type="region of interest" description="Disordered" evidence="1">
    <location>
        <begin position="201"/>
        <end position="222"/>
    </location>
</feature>